<dbReference type="InterPro" id="IPR002227">
    <property type="entry name" value="Tyrosinase_Cu-bd"/>
</dbReference>
<dbReference type="PRINTS" id="PR00092">
    <property type="entry name" value="TYROSINASE"/>
</dbReference>
<evidence type="ECO:0000256" key="3">
    <source>
        <dbReference type="SAM" id="MobiDB-lite"/>
    </source>
</evidence>
<dbReference type="AlphaFoldDB" id="A0A137PFI2"/>
<keyword evidence="2" id="KW-0186">Copper</keyword>
<feature type="chain" id="PRO_5007294739" evidence="4">
    <location>
        <begin position="24"/>
        <end position="516"/>
    </location>
</feature>
<evidence type="ECO:0000256" key="4">
    <source>
        <dbReference type="SAM" id="SignalP"/>
    </source>
</evidence>
<proteinExistence type="predicted"/>
<sequence>MKFLLKQCSILCIFLSQLSIFTAQAPGGCTSLSVRKEIRSLTDDELSRFIRAMLRMNQRQGDGMSRYDEFVNIHLTNVPIAHGTPAFFPWHRQYIRDFELELQKIDPSVSLPFWDWSLDSQAPERSVIFTERYFGTSKNNDCIPNGPFQNWRVTLPDPHCVKRNFDGGATIGAFYSPEMLVNMFRNASHYHAFRLNIEGAPHGRIHAGIGGDMAVMMSPNDPIFFVHHAFIDKIWHDWQVSNPQYASSYGGDGNESIRDQIPPWNIPVSRLLDISALCYSYSGSAPLGQGRFANTPRFDPARARNPRAVAAPGRAPPARPPARPNAPAVPNRRVPPPAGRITRRDELNQYSDYPDQQYQGDANASYNAPAENYSQGYGYDLDGYDRSNMEYLRAPPPVPDSWIEMHKLSPAMVRAQENDCKDYVYQLNEDPNYHSPVALGTIGETLQDILGGVGQTLNNVVGGVGNIVGGLLGGGNNHGGLLGGVLGGGSGGNGLLGGVLGGGGNSGRGGLLGGLL</sequence>
<evidence type="ECO:0000256" key="2">
    <source>
        <dbReference type="ARBA" id="ARBA00023008"/>
    </source>
</evidence>
<evidence type="ECO:0000313" key="7">
    <source>
        <dbReference type="Proteomes" id="UP000070444"/>
    </source>
</evidence>
<dbReference type="PANTHER" id="PTHR11474">
    <property type="entry name" value="TYROSINASE FAMILY MEMBER"/>
    <property type="match status" value="1"/>
</dbReference>
<dbReference type="OMA" id="NASHYHA"/>
<dbReference type="PROSITE" id="PS00498">
    <property type="entry name" value="TYROSINASE_2"/>
    <property type="match status" value="1"/>
</dbReference>
<gene>
    <name evidence="6" type="ORF">CONCODRAFT_3377</name>
</gene>
<dbReference type="SUPFAM" id="SSF48056">
    <property type="entry name" value="Di-copper centre-containing domain"/>
    <property type="match status" value="1"/>
</dbReference>
<dbReference type="Proteomes" id="UP000070444">
    <property type="component" value="Unassembled WGS sequence"/>
</dbReference>
<dbReference type="Gene3D" id="1.10.1280.10">
    <property type="entry name" value="Di-copper center containing domain from catechol oxidase"/>
    <property type="match status" value="1"/>
</dbReference>
<feature type="compositionally biased region" description="Pro residues" evidence="3">
    <location>
        <begin position="314"/>
        <end position="324"/>
    </location>
</feature>
<keyword evidence="4" id="KW-0732">Signal</keyword>
<feature type="signal peptide" evidence="4">
    <location>
        <begin position="1"/>
        <end position="23"/>
    </location>
</feature>
<evidence type="ECO:0000256" key="1">
    <source>
        <dbReference type="ARBA" id="ARBA00022723"/>
    </source>
</evidence>
<feature type="domain" description="Tyrosinase copper-binding" evidence="5">
    <location>
        <begin position="221"/>
        <end position="232"/>
    </location>
</feature>
<protein>
    <submittedName>
        <fullName evidence="6">Di-copper centre-containing protein</fullName>
    </submittedName>
</protein>
<dbReference type="InterPro" id="IPR050316">
    <property type="entry name" value="Tyrosinase/Hemocyanin"/>
</dbReference>
<dbReference type="Pfam" id="PF00264">
    <property type="entry name" value="Tyrosinase"/>
    <property type="match status" value="1"/>
</dbReference>
<dbReference type="GO" id="GO:0016491">
    <property type="term" value="F:oxidoreductase activity"/>
    <property type="evidence" value="ECO:0007669"/>
    <property type="project" value="InterPro"/>
</dbReference>
<dbReference type="GO" id="GO:0046872">
    <property type="term" value="F:metal ion binding"/>
    <property type="evidence" value="ECO:0007669"/>
    <property type="project" value="UniProtKB-KW"/>
</dbReference>
<keyword evidence="7" id="KW-1185">Reference proteome</keyword>
<dbReference type="STRING" id="796925.A0A137PFI2"/>
<dbReference type="EMBL" id="KQ964433">
    <property type="protein sequence ID" value="KXN73691.1"/>
    <property type="molecule type" value="Genomic_DNA"/>
</dbReference>
<feature type="region of interest" description="Disordered" evidence="3">
    <location>
        <begin position="306"/>
        <end position="355"/>
    </location>
</feature>
<dbReference type="PANTHER" id="PTHR11474:SF126">
    <property type="entry name" value="TYROSINASE-LIKE PROTEIN TYR-1-RELATED"/>
    <property type="match status" value="1"/>
</dbReference>
<dbReference type="OrthoDB" id="6132182at2759"/>
<evidence type="ECO:0000259" key="5">
    <source>
        <dbReference type="PROSITE" id="PS00498"/>
    </source>
</evidence>
<evidence type="ECO:0000313" key="6">
    <source>
        <dbReference type="EMBL" id="KXN73691.1"/>
    </source>
</evidence>
<reference evidence="6 7" key="1">
    <citation type="journal article" date="2015" name="Genome Biol. Evol.">
        <title>Phylogenomic analyses indicate that early fungi evolved digesting cell walls of algal ancestors of land plants.</title>
        <authorList>
            <person name="Chang Y."/>
            <person name="Wang S."/>
            <person name="Sekimoto S."/>
            <person name="Aerts A.L."/>
            <person name="Choi C."/>
            <person name="Clum A."/>
            <person name="LaButti K.M."/>
            <person name="Lindquist E.A."/>
            <person name="Yee Ngan C."/>
            <person name="Ohm R.A."/>
            <person name="Salamov A.A."/>
            <person name="Grigoriev I.V."/>
            <person name="Spatafora J.W."/>
            <person name="Berbee M.L."/>
        </authorList>
    </citation>
    <scope>NUCLEOTIDE SEQUENCE [LARGE SCALE GENOMIC DNA]</scope>
    <source>
        <strain evidence="6 7">NRRL 28638</strain>
    </source>
</reference>
<dbReference type="InterPro" id="IPR008922">
    <property type="entry name" value="Di-copper_centre_dom_sf"/>
</dbReference>
<accession>A0A137PFI2</accession>
<organism evidence="6 7">
    <name type="scientific">Conidiobolus coronatus (strain ATCC 28846 / CBS 209.66 / NRRL 28638)</name>
    <name type="common">Delacroixia coronata</name>
    <dbReference type="NCBI Taxonomy" id="796925"/>
    <lineage>
        <taxon>Eukaryota</taxon>
        <taxon>Fungi</taxon>
        <taxon>Fungi incertae sedis</taxon>
        <taxon>Zoopagomycota</taxon>
        <taxon>Entomophthoromycotina</taxon>
        <taxon>Entomophthoromycetes</taxon>
        <taxon>Entomophthorales</taxon>
        <taxon>Ancylistaceae</taxon>
        <taxon>Conidiobolus</taxon>
    </lineage>
</organism>
<keyword evidence="1" id="KW-0479">Metal-binding</keyword>
<name>A0A137PFI2_CONC2</name>